<keyword evidence="2" id="KW-1185">Reference proteome</keyword>
<evidence type="ECO:0000313" key="2">
    <source>
        <dbReference type="Proteomes" id="UP000013785"/>
    </source>
</evidence>
<dbReference type="RefSeq" id="WP_010769070.1">
    <property type="nucleotide sequence ID" value="NZ_ASWE01000001.1"/>
</dbReference>
<dbReference type="Proteomes" id="UP000013785">
    <property type="component" value="Unassembled WGS sequence"/>
</dbReference>
<dbReference type="EMBL" id="AJAT01000017">
    <property type="protein sequence ID" value="EOL42078.1"/>
    <property type="molecule type" value="Genomic_DNA"/>
</dbReference>
<proteinExistence type="predicted"/>
<dbReference type="STRING" id="154621.RV11_GL003429"/>
<gene>
    <name evidence="1" type="ORF">UC3_02426</name>
</gene>
<evidence type="ECO:0000313" key="1">
    <source>
        <dbReference type="EMBL" id="EOL42078.1"/>
    </source>
</evidence>
<name>R3TM29_9ENTE</name>
<dbReference type="HOGENOM" id="CLU_2934326_0_0_9"/>
<accession>R3TM29</accession>
<dbReference type="AlphaFoldDB" id="R3TM29"/>
<sequence length="60" mass="6719">MNTETQIIEVLEQALTKLDEVCTKLSKIEGNTHSIEVRQDSLSNGLKQLESSVRNDNFIG</sequence>
<dbReference type="PATRIC" id="fig|1158610.3.peg.2403"/>
<protein>
    <submittedName>
        <fullName evidence="1">Uncharacterized protein</fullName>
    </submittedName>
</protein>
<reference evidence="1 2" key="1">
    <citation type="submission" date="2013-02" db="EMBL/GenBank/DDBJ databases">
        <title>The Genome Sequence of Enterococcus phoeniculicola BAA-412.</title>
        <authorList>
            <consortium name="The Broad Institute Genome Sequencing Platform"/>
            <consortium name="The Broad Institute Genome Sequencing Center for Infectious Disease"/>
            <person name="Earl A.M."/>
            <person name="Gilmore M.S."/>
            <person name="Lebreton F."/>
            <person name="Walker B."/>
            <person name="Young S.K."/>
            <person name="Zeng Q."/>
            <person name="Gargeya S."/>
            <person name="Fitzgerald M."/>
            <person name="Haas B."/>
            <person name="Abouelleil A."/>
            <person name="Alvarado L."/>
            <person name="Arachchi H.M."/>
            <person name="Berlin A.M."/>
            <person name="Chapman S.B."/>
            <person name="Dewar J."/>
            <person name="Goldberg J."/>
            <person name="Griggs A."/>
            <person name="Gujja S."/>
            <person name="Hansen M."/>
            <person name="Howarth C."/>
            <person name="Imamovic A."/>
            <person name="Larimer J."/>
            <person name="McCowan C."/>
            <person name="Murphy C."/>
            <person name="Neiman D."/>
            <person name="Pearson M."/>
            <person name="Priest M."/>
            <person name="Roberts A."/>
            <person name="Saif S."/>
            <person name="Shea T."/>
            <person name="Sisk P."/>
            <person name="Sykes S."/>
            <person name="Wortman J."/>
            <person name="Nusbaum C."/>
            <person name="Birren B."/>
        </authorList>
    </citation>
    <scope>NUCLEOTIDE SEQUENCE [LARGE SCALE GENOMIC DNA]</scope>
    <source>
        <strain evidence="1 2">ATCC BAA-412</strain>
    </source>
</reference>
<comment type="caution">
    <text evidence="1">The sequence shown here is derived from an EMBL/GenBank/DDBJ whole genome shotgun (WGS) entry which is preliminary data.</text>
</comment>
<organism evidence="1 2">
    <name type="scientific">Enterococcus phoeniculicola ATCC BAA-412</name>
    <dbReference type="NCBI Taxonomy" id="1158610"/>
    <lineage>
        <taxon>Bacteria</taxon>
        <taxon>Bacillati</taxon>
        <taxon>Bacillota</taxon>
        <taxon>Bacilli</taxon>
        <taxon>Lactobacillales</taxon>
        <taxon>Enterococcaceae</taxon>
        <taxon>Enterococcus</taxon>
    </lineage>
</organism>